<evidence type="ECO:0000313" key="5">
    <source>
        <dbReference type="EMBL" id="KAK9806325.1"/>
    </source>
</evidence>
<protein>
    <submittedName>
        <fullName evidence="5">Uncharacterized protein</fullName>
    </submittedName>
</protein>
<dbReference type="Proteomes" id="UP001489004">
    <property type="component" value="Unassembled WGS sequence"/>
</dbReference>
<dbReference type="Gene3D" id="2.130.10.10">
    <property type="entry name" value="YVTN repeat-like/Quinoprotein amine dehydrogenase"/>
    <property type="match status" value="2"/>
</dbReference>
<proteinExistence type="predicted"/>
<dbReference type="AlphaFoldDB" id="A0AAW1P9B5"/>
<feature type="region of interest" description="Disordered" evidence="4">
    <location>
        <begin position="399"/>
        <end position="466"/>
    </location>
</feature>
<organism evidence="5 6">
    <name type="scientific">[Myrmecia] bisecta</name>
    <dbReference type="NCBI Taxonomy" id="41462"/>
    <lineage>
        <taxon>Eukaryota</taxon>
        <taxon>Viridiplantae</taxon>
        <taxon>Chlorophyta</taxon>
        <taxon>core chlorophytes</taxon>
        <taxon>Trebouxiophyceae</taxon>
        <taxon>Trebouxiales</taxon>
        <taxon>Trebouxiaceae</taxon>
        <taxon>Myrmecia</taxon>
    </lineage>
</organism>
<dbReference type="EMBL" id="JALJOR010000014">
    <property type="protein sequence ID" value="KAK9806325.1"/>
    <property type="molecule type" value="Genomic_DNA"/>
</dbReference>
<evidence type="ECO:0000256" key="2">
    <source>
        <dbReference type="ARBA" id="ARBA00022737"/>
    </source>
</evidence>
<dbReference type="PANTHER" id="PTHR22847:SF637">
    <property type="entry name" value="WD REPEAT DOMAIN 5B"/>
    <property type="match status" value="1"/>
</dbReference>
<evidence type="ECO:0000256" key="4">
    <source>
        <dbReference type="SAM" id="MobiDB-lite"/>
    </source>
</evidence>
<keyword evidence="1 3" id="KW-0853">WD repeat</keyword>
<keyword evidence="2" id="KW-0677">Repeat</keyword>
<dbReference type="SMART" id="SM00320">
    <property type="entry name" value="WD40"/>
    <property type="match status" value="4"/>
</dbReference>
<dbReference type="InterPro" id="IPR019775">
    <property type="entry name" value="WD40_repeat_CS"/>
</dbReference>
<feature type="repeat" description="WD" evidence="3">
    <location>
        <begin position="129"/>
        <end position="170"/>
    </location>
</feature>
<gene>
    <name evidence="5" type="ORF">WJX72_010354</name>
</gene>
<dbReference type="SUPFAM" id="SSF50978">
    <property type="entry name" value="WD40 repeat-like"/>
    <property type="match status" value="1"/>
</dbReference>
<evidence type="ECO:0000313" key="6">
    <source>
        <dbReference type="Proteomes" id="UP001489004"/>
    </source>
</evidence>
<dbReference type="PROSITE" id="PS50082">
    <property type="entry name" value="WD_REPEATS_2"/>
    <property type="match status" value="2"/>
</dbReference>
<evidence type="ECO:0000256" key="3">
    <source>
        <dbReference type="PROSITE-ProRule" id="PRU00221"/>
    </source>
</evidence>
<evidence type="ECO:0000256" key="1">
    <source>
        <dbReference type="ARBA" id="ARBA00022574"/>
    </source>
</evidence>
<reference evidence="5 6" key="1">
    <citation type="journal article" date="2024" name="Nat. Commun.">
        <title>Phylogenomics reveals the evolutionary origins of lichenization in chlorophyte algae.</title>
        <authorList>
            <person name="Puginier C."/>
            <person name="Libourel C."/>
            <person name="Otte J."/>
            <person name="Skaloud P."/>
            <person name="Haon M."/>
            <person name="Grisel S."/>
            <person name="Petersen M."/>
            <person name="Berrin J.G."/>
            <person name="Delaux P.M."/>
            <person name="Dal Grande F."/>
            <person name="Keller J."/>
        </authorList>
    </citation>
    <scope>NUCLEOTIDE SEQUENCE [LARGE SCALE GENOMIC DNA]</scope>
    <source>
        <strain evidence="5 6">SAG 2043</strain>
    </source>
</reference>
<dbReference type="GO" id="GO:1990234">
    <property type="term" value="C:transferase complex"/>
    <property type="evidence" value="ECO:0007669"/>
    <property type="project" value="UniProtKB-ARBA"/>
</dbReference>
<feature type="compositionally biased region" description="Polar residues" evidence="4">
    <location>
        <begin position="494"/>
        <end position="506"/>
    </location>
</feature>
<dbReference type="PROSITE" id="PS00678">
    <property type="entry name" value="WD_REPEATS_1"/>
    <property type="match status" value="1"/>
</dbReference>
<feature type="compositionally biased region" description="Polar residues" evidence="4">
    <location>
        <begin position="437"/>
        <end position="448"/>
    </location>
</feature>
<comment type="caution">
    <text evidence="5">The sequence shown here is derived from an EMBL/GenBank/DDBJ whole genome shotgun (WGS) entry which is preliminary data.</text>
</comment>
<dbReference type="InterPro" id="IPR036322">
    <property type="entry name" value="WD40_repeat_dom_sf"/>
</dbReference>
<accession>A0AAW1P9B5</accession>
<feature type="region of interest" description="Disordered" evidence="4">
    <location>
        <begin position="479"/>
        <end position="554"/>
    </location>
</feature>
<keyword evidence="6" id="KW-1185">Reference proteome</keyword>
<feature type="compositionally biased region" description="Basic and acidic residues" evidence="4">
    <location>
        <begin position="454"/>
        <end position="465"/>
    </location>
</feature>
<dbReference type="InterPro" id="IPR015943">
    <property type="entry name" value="WD40/YVTN_repeat-like_dom_sf"/>
</dbReference>
<feature type="repeat" description="WD" evidence="3">
    <location>
        <begin position="172"/>
        <end position="204"/>
    </location>
</feature>
<dbReference type="InterPro" id="IPR001680">
    <property type="entry name" value="WD40_rpt"/>
</dbReference>
<name>A0AAW1P9B5_9CHLO</name>
<dbReference type="Pfam" id="PF00400">
    <property type="entry name" value="WD40"/>
    <property type="match status" value="3"/>
</dbReference>
<sequence>MDPPPQLMMVRLQGHQVVVPSKIVCAELDVNLAQYAGVVDRSGRFSYLLLEPGTPAAVESHYQLHYGTELQQRDGVYEEQPYAVQRPWSCFQFVPNRSRAVLFCQARSNKILYTVLPRTGTSQAPVCLFGSHSGEVTCLAAGRQGTWLVSGSAVGALKLWHITGGEQLDLKEDAHPAGVTAITFLEPAMVVSAGGDGSVRVWEITGNCLLARQNISAGASPIGALAAHMPVDIMQGDFLASSSALPWRPPPYQQPPHAAQHTDTILIAAGSRDGNLMVWSNQGVGEDTWQLCSTAHQARDSPITGLSFSPDGNVLAVAAGSELGNAWVYNTSSWQCLRLSGALPAAPVACQFCDWVDITAEPQLLLCPAVEGPAAIQAIPLAPLGLAGIDAECELPRELLPRPSQPAPDFPGPSSTTGPQAAAHPLQAAETLAAPQAGSSQLAQQPQPMSAEPPRADGQPDDHGHMARHLSASFVDQPAAARPQDLDAAPPSPRQLSDVTVKQANAQPPAPTSKQHQPHKPRSTQPAPRPATKPAQAGPAPIRLTDGPTGERPTALIVPHLHSTLHLAKQLEQLRTQEFDARAALAAPDAKQQSLICAAAGADLPAGASKYSDLAPLEEPEQQASAPRRLPKQLHPAWLASRAAKPAMGDLWREEAQCVQIADTPPLAYHVAFSRQAIAEAALRIL</sequence>
<dbReference type="PANTHER" id="PTHR22847">
    <property type="entry name" value="WD40 REPEAT PROTEIN"/>
    <property type="match status" value="1"/>
</dbReference>
<dbReference type="PROSITE" id="PS50294">
    <property type="entry name" value="WD_REPEATS_REGION"/>
    <property type="match status" value="1"/>
</dbReference>